<dbReference type="SUPFAM" id="SSF53474">
    <property type="entry name" value="alpha/beta-Hydrolases"/>
    <property type="match status" value="1"/>
</dbReference>
<evidence type="ECO:0000256" key="2">
    <source>
        <dbReference type="ARBA" id="ARBA00022801"/>
    </source>
</evidence>
<dbReference type="Gene3D" id="3.40.50.1820">
    <property type="entry name" value="alpha/beta hydrolase"/>
    <property type="match status" value="1"/>
</dbReference>
<protein>
    <recommendedName>
        <fullName evidence="3">AB hydrolase-1 domain-containing protein</fullName>
    </recommendedName>
</protein>
<dbReference type="OrthoDB" id="8119704at2759"/>
<dbReference type="Pfam" id="PF00561">
    <property type="entry name" value="Abhydrolase_1"/>
    <property type="match status" value="1"/>
</dbReference>
<comment type="similarity">
    <text evidence="1">Belongs to the AB hydrolase superfamily.</text>
</comment>
<dbReference type="Proteomes" id="UP000242525">
    <property type="component" value="Unassembled WGS sequence"/>
</dbReference>
<dbReference type="InterPro" id="IPR029058">
    <property type="entry name" value="AB_hydrolase_fold"/>
</dbReference>
<dbReference type="GO" id="GO:0052689">
    <property type="term" value="F:carboxylic ester hydrolase activity"/>
    <property type="evidence" value="ECO:0007669"/>
    <property type="project" value="TreeGrafter"/>
</dbReference>
<comment type="caution">
    <text evidence="4">The sequence shown here is derived from an EMBL/GenBank/DDBJ whole genome shotgun (WGS) entry which is preliminary data.</text>
</comment>
<dbReference type="FunFam" id="3.40.50.1820:FF:000039">
    <property type="entry name" value="Esterase ybfF"/>
    <property type="match status" value="1"/>
</dbReference>
<name>A0A0J9XBJ7_GEOCN</name>
<evidence type="ECO:0000313" key="4">
    <source>
        <dbReference type="EMBL" id="CDO54580.1"/>
    </source>
</evidence>
<dbReference type="AlphaFoldDB" id="A0A0J9XBJ7"/>
<reference evidence="4" key="1">
    <citation type="submission" date="2014-03" db="EMBL/GenBank/DDBJ databases">
        <authorList>
            <person name="Casaregola S."/>
        </authorList>
    </citation>
    <scope>NUCLEOTIDE SEQUENCE [LARGE SCALE GENOMIC DNA]</scope>
    <source>
        <strain evidence="4">CLIB 918</strain>
    </source>
</reference>
<gene>
    <name evidence="4" type="ORF">BN980_GECA08s01363g</name>
</gene>
<dbReference type="GO" id="GO:0005739">
    <property type="term" value="C:mitochondrion"/>
    <property type="evidence" value="ECO:0007669"/>
    <property type="project" value="TreeGrafter"/>
</dbReference>
<accession>A0A0J9XBJ7</accession>
<dbReference type="InterPro" id="IPR000073">
    <property type="entry name" value="AB_hydrolase_1"/>
</dbReference>
<dbReference type="STRING" id="1173061.A0A0J9XBJ7"/>
<evidence type="ECO:0000259" key="3">
    <source>
        <dbReference type="Pfam" id="PF00561"/>
    </source>
</evidence>
<feature type="domain" description="AB hydrolase-1" evidence="3">
    <location>
        <begin position="52"/>
        <end position="285"/>
    </location>
</feature>
<sequence length="303" mass="33897">MSFLANSLRRPFVANAARFKRFYSAASFAKDIETVDLAFDKHSPASASSKEPIVFLHGLFGSKVNNRTVSKALAGDLNRDVYCLDLRNHGDSPQIARHDYPSLAADVEAFIDNKGLGPSIIIGHSMGAKTAMAVSLRRPDIVKALIPVDNAPIDAQLNSSFPRYARAMKRIEASNLKSSKDAFKIMGEVEEDLSIQQFLLSNLKKAKGESYKFRIPVDILSKSLDFLSDFPFSPEEARYLGPTMFIRGTESHYISDEAFPVMGQFFPKFIVRDVESGHWLIAQKPNEFLELVEEFVHRDVDDD</sequence>
<dbReference type="EMBL" id="CCBN010000008">
    <property type="protein sequence ID" value="CDO54580.1"/>
    <property type="molecule type" value="Genomic_DNA"/>
</dbReference>
<keyword evidence="2" id="KW-0378">Hydrolase</keyword>
<dbReference type="PANTHER" id="PTHR46118">
    <property type="entry name" value="PROTEIN ABHD11"/>
    <property type="match status" value="1"/>
</dbReference>
<organism evidence="4 5">
    <name type="scientific">Geotrichum candidum</name>
    <name type="common">Oospora lactis</name>
    <name type="synonym">Dipodascus geotrichum</name>
    <dbReference type="NCBI Taxonomy" id="1173061"/>
    <lineage>
        <taxon>Eukaryota</taxon>
        <taxon>Fungi</taxon>
        <taxon>Dikarya</taxon>
        <taxon>Ascomycota</taxon>
        <taxon>Saccharomycotina</taxon>
        <taxon>Dipodascomycetes</taxon>
        <taxon>Dipodascales</taxon>
        <taxon>Dipodascaceae</taxon>
        <taxon>Geotrichum</taxon>
    </lineage>
</organism>
<proteinExistence type="inferred from homology"/>
<evidence type="ECO:0000313" key="5">
    <source>
        <dbReference type="Proteomes" id="UP000242525"/>
    </source>
</evidence>
<dbReference type="PANTHER" id="PTHR46118:SF4">
    <property type="entry name" value="PROTEIN ABHD11"/>
    <property type="match status" value="1"/>
</dbReference>
<evidence type="ECO:0000256" key="1">
    <source>
        <dbReference type="ARBA" id="ARBA00008645"/>
    </source>
</evidence>
<keyword evidence="5" id="KW-1185">Reference proteome</keyword>